<name>A0A841PKV7_9HYPH</name>
<evidence type="ECO:0000313" key="3">
    <source>
        <dbReference type="Proteomes" id="UP000556329"/>
    </source>
</evidence>
<keyword evidence="3" id="KW-1185">Reference proteome</keyword>
<comment type="caution">
    <text evidence="2">The sequence shown here is derived from an EMBL/GenBank/DDBJ whole genome shotgun (WGS) entry which is preliminary data.</text>
</comment>
<feature type="domain" description="DUF4145" evidence="1">
    <location>
        <begin position="102"/>
        <end position="188"/>
    </location>
</feature>
<dbReference type="RefSeq" id="WP_184879183.1">
    <property type="nucleotide sequence ID" value="NZ_JACHEF010000017.1"/>
</dbReference>
<protein>
    <recommendedName>
        <fullName evidence="1">DUF4145 domain-containing protein</fullName>
    </recommendedName>
</protein>
<sequence length="218" mass="24046">MGFLIRDCVRCGVKSVQMIARGFVQYDGLNSEIFMVCQSCIRGSIYHGQPQSNPVEERGALDAQRSYHHDPIIVEFAAPTISTSVPDRVADLFREAAISRRAHRYEAAGAIFRKTIDVASKHLYATDERLKDRKPADALRSRLKALGELKILDEEIVELADVAALDGNDAVHDVDPYTAAEAEALEDLTADLLDRLFVRPAKLAAVKAKQIAAGQRKS</sequence>
<evidence type="ECO:0000313" key="2">
    <source>
        <dbReference type="EMBL" id="MBB6414243.1"/>
    </source>
</evidence>
<dbReference type="Pfam" id="PF13643">
    <property type="entry name" value="DUF4145"/>
    <property type="match status" value="1"/>
</dbReference>
<evidence type="ECO:0000259" key="1">
    <source>
        <dbReference type="Pfam" id="PF13643"/>
    </source>
</evidence>
<dbReference type="Proteomes" id="UP000556329">
    <property type="component" value="Unassembled WGS sequence"/>
</dbReference>
<gene>
    <name evidence="2" type="ORF">HNQ71_006952</name>
</gene>
<accession>A0A841PKV7</accession>
<reference evidence="2 3" key="1">
    <citation type="submission" date="2020-08" db="EMBL/GenBank/DDBJ databases">
        <title>Genomic Encyclopedia of Type Strains, Phase IV (KMG-IV): sequencing the most valuable type-strain genomes for metagenomic binning, comparative biology and taxonomic classification.</title>
        <authorList>
            <person name="Goeker M."/>
        </authorList>
    </citation>
    <scope>NUCLEOTIDE SEQUENCE [LARGE SCALE GENOMIC DNA]</scope>
    <source>
        <strain evidence="2 3">DSM 100039</strain>
    </source>
</reference>
<dbReference type="AlphaFoldDB" id="A0A841PKV7"/>
<dbReference type="InterPro" id="IPR025285">
    <property type="entry name" value="DUF4145"/>
</dbReference>
<dbReference type="EMBL" id="JACHEF010000017">
    <property type="protein sequence ID" value="MBB6414243.1"/>
    <property type="molecule type" value="Genomic_DNA"/>
</dbReference>
<proteinExistence type="predicted"/>
<organism evidence="2 3">
    <name type="scientific">Mesorhizobium sangaii</name>
    <dbReference type="NCBI Taxonomy" id="505389"/>
    <lineage>
        <taxon>Bacteria</taxon>
        <taxon>Pseudomonadati</taxon>
        <taxon>Pseudomonadota</taxon>
        <taxon>Alphaproteobacteria</taxon>
        <taxon>Hyphomicrobiales</taxon>
        <taxon>Phyllobacteriaceae</taxon>
        <taxon>Mesorhizobium</taxon>
    </lineage>
</organism>